<dbReference type="SUPFAM" id="SSF56672">
    <property type="entry name" value="DNA/RNA polymerases"/>
    <property type="match status" value="1"/>
</dbReference>
<dbReference type="EMBL" id="CP042912">
    <property type="protein sequence ID" value="QEG23790.1"/>
    <property type="molecule type" value="Genomic_DNA"/>
</dbReference>
<dbReference type="InterPro" id="IPR043502">
    <property type="entry name" value="DNA/RNA_pol_sf"/>
</dbReference>
<sequence>MKRMLCLWFPNWPIQRLVVVEPSLRKTHLVLFRRDSRKGQLVAAASPLAMQSGIQLDMPISEVKQLLRHAGRTRQTYHPSHLLHPRTQHHQLAKESGVGLRTAGVSSTQAESLGHLASKTTHRKPQTENQFYILEHDPVADREALEKLVDSLHCFSPIVGIEQTEAPESCFLDVTGLDSLFGDEQTLRAKAVRFLGDAGYTVFSSIANTPGMAWGMAHYHRSAAPAIRESHSSETLVREFRQLPVAALRLSTETQHTFSRLGVERVEQLLAIPRTHLASRFGDEVSTRIDQAFGKVVEPVVARHLPAEFEASQFIEFPTRDRETIGVILSRLLEQICKQLQSSQKGALQWRVQLDCVDAPSIEFEVNLFQPTATVSHVLQLMELQLESVLQPHLRRKRFKKAKDKKPVRTRTVTNILIQEITVRVTSCVLLVHRQRELFDESPRLDKQELAHLINHLTGRLGQESIVYPTLQAGAQPELSFRFKPLVDPKRMRSRKKQDVKSRSHRLAWPLRLLDPPIEISNGNSEIESRKNQMPSSFLHQRLRHYVSRVWGPERIETAWWHGPTVRRDYWRVETESGQHFWVYFDLKTGRWFLQGEF</sequence>
<evidence type="ECO:0000256" key="1">
    <source>
        <dbReference type="ARBA" id="ARBA00022763"/>
    </source>
</evidence>
<dbReference type="InterPro" id="IPR001126">
    <property type="entry name" value="UmuC"/>
</dbReference>
<dbReference type="Pfam" id="PF00817">
    <property type="entry name" value="IMS"/>
    <property type="match status" value="1"/>
</dbReference>
<dbReference type="PANTHER" id="PTHR35369:SF2">
    <property type="entry name" value="BLR3025 PROTEIN"/>
    <property type="match status" value="1"/>
</dbReference>
<dbReference type="Proteomes" id="UP000322214">
    <property type="component" value="Chromosome"/>
</dbReference>
<dbReference type="PANTHER" id="PTHR35369">
    <property type="entry name" value="BLR3025 PROTEIN-RELATED"/>
    <property type="match status" value="1"/>
</dbReference>
<evidence type="ECO:0000313" key="3">
    <source>
        <dbReference type="EMBL" id="QEG23790.1"/>
    </source>
</evidence>
<dbReference type="AlphaFoldDB" id="A0A5B9PF36"/>
<dbReference type="GO" id="GO:0006281">
    <property type="term" value="P:DNA repair"/>
    <property type="evidence" value="ECO:0007669"/>
    <property type="project" value="InterPro"/>
</dbReference>
<feature type="domain" description="UmuC" evidence="2">
    <location>
        <begin position="18"/>
        <end position="214"/>
    </location>
</feature>
<dbReference type="OrthoDB" id="9788640at2"/>
<dbReference type="STRING" id="980251.GCA_001642875_00292"/>
<organism evidence="3 4">
    <name type="scientific">Mariniblastus fucicola</name>
    <dbReference type="NCBI Taxonomy" id="980251"/>
    <lineage>
        <taxon>Bacteria</taxon>
        <taxon>Pseudomonadati</taxon>
        <taxon>Planctomycetota</taxon>
        <taxon>Planctomycetia</taxon>
        <taxon>Pirellulales</taxon>
        <taxon>Pirellulaceae</taxon>
        <taxon>Mariniblastus</taxon>
    </lineage>
</organism>
<dbReference type="CDD" id="cd03468">
    <property type="entry name" value="PolY_like"/>
    <property type="match status" value="1"/>
</dbReference>
<accession>A0A5B9PF36</accession>
<proteinExistence type="predicted"/>
<keyword evidence="4" id="KW-1185">Reference proteome</keyword>
<dbReference type="InterPro" id="IPR050356">
    <property type="entry name" value="SulA_CellDiv_inhibitor"/>
</dbReference>
<reference evidence="3 4" key="1">
    <citation type="submission" date="2019-08" db="EMBL/GenBank/DDBJ databases">
        <title>Deep-cultivation of Planctomycetes and their phenomic and genomic characterization uncovers novel biology.</title>
        <authorList>
            <person name="Wiegand S."/>
            <person name="Jogler M."/>
            <person name="Boedeker C."/>
            <person name="Pinto D."/>
            <person name="Vollmers J."/>
            <person name="Rivas-Marin E."/>
            <person name="Kohn T."/>
            <person name="Peeters S.H."/>
            <person name="Heuer A."/>
            <person name="Rast P."/>
            <person name="Oberbeckmann S."/>
            <person name="Bunk B."/>
            <person name="Jeske O."/>
            <person name="Meyerdierks A."/>
            <person name="Storesund J.E."/>
            <person name="Kallscheuer N."/>
            <person name="Luecker S."/>
            <person name="Lage O.M."/>
            <person name="Pohl T."/>
            <person name="Merkel B.J."/>
            <person name="Hornburger P."/>
            <person name="Mueller R.-W."/>
            <person name="Bruemmer F."/>
            <person name="Labrenz M."/>
            <person name="Spormann A.M."/>
            <person name="Op den Camp H."/>
            <person name="Overmann J."/>
            <person name="Amann R."/>
            <person name="Jetten M.S.M."/>
            <person name="Mascher T."/>
            <person name="Medema M.H."/>
            <person name="Devos D.P."/>
            <person name="Kaster A.-K."/>
            <person name="Ovreas L."/>
            <person name="Rohde M."/>
            <person name="Galperin M.Y."/>
            <person name="Jogler C."/>
        </authorList>
    </citation>
    <scope>NUCLEOTIDE SEQUENCE [LARGE SCALE GENOMIC DNA]</scope>
    <source>
        <strain evidence="3 4">FC18</strain>
    </source>
</reference>
<gene>
    <name evidence="3" type="ORF">MFFC18_36930</name>
</gene>
<dbReference type="KEGG" id="mff:MFFC18_36930"/>
<evidence type="ECO:0000259" key="2">
    <source>
        <dbReference type="Pfam" id="PF00817"/>
    </source>
</evidence>
<keyword evidence="1" id="KW-0227">DNA damage</keyword>
<protein>
    <submittedName>
        <fullName evidence="3">DNA polymerase IV</fullName>
    </submittedName>
</protein>
<dbReference type="RefSeq" id="WP_075083078.1">
    <property type="nucleotide sequence ID" value="NZ_CP042912.1"/>
</dbReference>
<evidence type="ECO:0000313" key="4">
    <source>
        <dbReference type="Proteomes" id="UP000322214"/>
    </source>
</evidence>
<name>A0A5B9PF36_9BACT</name>